<dbReference type="SUPFAM" id="SSF56112">
    <property type="entry name" value="Protein kinase-like (PK-like)"/>
    <property type="match status" value="1"/>
</dbReference>
<feature type="region of interest" description="Disordered" evidence="5">
    <location>
        <begin position="272"/>
        <end position="299"/>
    </location>
</feature>
<dbReference type="OrthoDB" id="4329527at2"/>
<evidence type="ECO:0000313" key="8">
    <source>
        <dbReference type="Proteomes" id="UP000176101"/>
    </source>
</evidence>
<evidence type="ECO:0000256" key="5">
    <source>
        <dbReference type="SAM" id="MobiDB-lite"/>
    </source>
</evidence>
<dbReference type="AlphaFoldDB" id="A0A1E7KCS5"/>
<dbReference type="PANTHER" id="PTHR43289:SF34">
    <property type="entry name" value="SERINE_THREONINE-PROTEIN KINASE YBDM-RELATED"/>
    <property type="match status" value="1"/>
</dbReference>
<keyword evidence="8" id="KW-1185">Reference proteome</keyword>
<dbReference type="Gene3D" id="1.10.510.10">
    <property type="entry name" value="Transferase(Phosphotransferase) domain 1"/>
    <property type="match status" value="1"/>
</dbReference>
<dbReference type="EMBL" id="LJGU01000131">
    <property type="protein sequence ID" value="OEV01729.1"/>
    <property type="molecule type" value="Genomic_DNA"/>
</dbReference>
<evidence type="ECO:0000256" key="3">
    <source>
        <dbReference type="ARBA" id="ARBA00022777"/>
    </source>
</evidence>
<keyword evidence="3" id="KW-0418">Kinase</keyword>
<organism evidence="7 8">
    <name type="scientific">Streptomyces oceani</name>
    <dbReference type="NCBI Taxonomy" id="1075402"/>
    <lineage>
        <taxon>Bacteria</taxon>
        <taxon>Bacillati</taxon>
        <taxon>Actinomycetota</taxon>
        <taxon>Actinomycetes</taxon>
        <taxon>Kitasatosporales</taxon>
        <taxon>Streptomycetaceae</taxon>
        <taxon>Streptomyces</taxon>
    </lineage>
</organism>
<evidence type="ECO:0000313" key="7">
    <source>
        <dbReference type="EMBL" id="OEV01729.1"/>
    </source>
</evidence>
<keyword evidence="2" id="KW-0547">Nucleotide-binding</keyword>
<feature type="domain" description="Protein kinase" evidence="6">
    <location>
        <begin position="1"/>
        <end position="270"/>
    </location>
</feature>
<evidence type="ECO:0000256" key="1">
    <source>
        <dbReference type="ARBA" id="ARBA00022679"/>
    </source>
</evidence>
<evidence type="ECO:0000259" key="6">
    <source>
        <dbReference type="PROSITE" id="PS50011"/>
    </source>
</evidence>
<evidence type="ECO:0000256" key="2">
    <source>
        <dbReference type="ARBA" id="ARBA00022741"/>
    </source>
</evidence>
<sequence length="349" mass="35247">MEALRHDDPEQLGGYHPIGRIDLTDSAVPVPVRRFIARAPGGEQTVLLSLPRAEFDQDDGYARRFAAEAEQMRRLRGGGHGGVLEWVVQAHGAVNGQPPWYVSAYAPALPLPTAVAGHHGHCGLGERTVRALGLALAHTLATLHEQGFVHAGVAPGTVLLGTDGPRLTGFGSVRAAAPADPNLAVVPGMSRTALAPEQLSGGQPRPPGDVFGLGAVLAYAATGQQPPGSGLEAHPDTNRLSPALSEVIGSCLSTDPSARPPAVAVRHALTAAGRSQPTAQPVPVSSGEAPASPPATVVDGEALPAGATASFGGGGAAGNGHGWSPGWLSGRVVAALARQSADALAARGP</sequence>
<evidence type="ECO:0000256" key="4">
    <source>
        <dbReference type="ARBA" id="ARBA00022840"/>
    </source>
</evidence>
<comment type="caution">
    <text evidence="7">The sequence shown here is derived from an EMBL/GenBank/DDBJ whole genome shotgun (WGS) entry which is preliminary data.</text>
</comment>
<proteinExistence type="predicted"/>
<keyword evidence="4" id="KW-0067">ATP-binding</keyword>
<name>A0A1E7KCS5_9ACTN</name>
<dbReference type="Proteomes" id="UP000176101">
    <property type="component" value="Unassembled WGS sequence"/>
</dbReference>
<dbReference type="GO" id="GO:0004674">
    <property type="term" value="F:protein serine/threonine kinase activity"/>
    <property type="evidence" value="ECO:0007669"/>
    <property type="project" value="TreeGrafter"/>
</dbReference>
<dbReference type="InterPro" id="IPR011009">
    <property type="entry name" value="Kinase-like_dom_sf"/>
</dbReference>
<dbReference type="GO" id="GO:0005524">
    <property type="term" value="F:ATP binding"/>
    <property type="evidence" value="ECO:0007669"/>
    <property type="project" value="UniProtKB-KW"/>
</dbReference>
<keyword evidence="1" id="KW-0808">Transferase</keyword>
<dbReference type="PATRIC" id="fig|1075402.3.peg.2360"/>
<gene>
    <name evidence="7" type="ORF">AN216_17055</name>
</gene>
<dbReference type="Pfam" id="PF00069">
    <property type="entry name" value="Pkinase"/>
    <property type="match status" value="1"/>
</dbReference>
<dbReference type="RefSeq" id="WP_070197524.1">
    <property type="nucleotide sequence ID" value="NZ_LJGU01000131.1"/>
</dbReference>
<dbReference type="SMART" id="SM00220">
    <property type="entry name" value="S_TKc"/>
    <property type="match status" value="1"/>
</dbReference>
<reference evidence="7 8" key="1">
    <citation type="journal article" date="2016" name="Front. Microbiol.">
        <title>Comparative Genomics Analysis of Streptomyces Species Reveals Their Adaptation to the Marine Environment and Their Diversity at the Genomic Level.</title>
        <authorList>
            <person name="Tian X."/>
            <person name="Zhang Z."/>
            <person name="Yang T."/>
            <person name="Chen M."/>
            <person name="Li J."/>
            <person name="Chen F."/>
            <person name="Yang J."/>
            <person name="Li W."/>
            <person name="Zhang B."/>
            <person name="Zhang Z."/>
            <person name="Wu J."/>
            <person name="Zhang C."/>
            <person name="Long L."/>
            <person name="Xiao J."/>
        </authorList>
    </citation>
    <scope>NUCLEOTIDE SEQUENCE [LARGE SCALE GENOMIC DNA]</scope>
    <source>
        <strain evidence="7 8">SCSIO 02100</strain>
    </source>
</reference>
<dbReference type="PROSITE" id="PS50011">
    <property type="entry name" value="PROTEIN_KINASE_DOM"/>
    <property type="match status" value="1"/>
</dbReference>
<dbReference type="InterPro" id="IPR000719">
    <property type="entry name" value="Prot_kinase_dom"/>
</dbReference>
<dbReference type="PANTHER" id="PTHR43289">
    <property type="entry name" value="MITOGEN-ACTIVATED PROTEIN KINASE KINASE KINASE 20-RELATED"/>
    <property type="match status" value="1"/>
</dbReference>
<protein>
    <recommendedName>
        <fullName evidence="6">Protein kinase domain-containing protein</fullName>
    </recommendedName>
</protein>
<dbReference type="STRING" id="1075402.AN216_17055"/>
<accession>A0A1E7KCS5</accession>